<dbReference type="EMBL" id="VPFL01000006">
    <property type="protein sequence ID" value="TXF12393.1"/>
    <property type="molecule type" value="Genomic_DNA"/>
</dbReference>
<dbReference type="Gene3D" id="3.10.20.30">
    <property type="match status" value="1"/>
</dbReference>
<accession>A0A5C7ELV8</accession>
<dbReference type="NCBIfam" id="NF041918">
    <property type="entry name" value="SAMP1"/>
    <property type="match status" value="1"/>
</dbReference>
<dbReference type="Proteomes" id="UP000321201">
    <property type="component" value="Unassembled WGS sequence"/>
</dbReference>
<dbReference type="InterPro" id="IPR010038">
    <property type="entry name" value="MoaD_arc-typ"/>
</dbReference>
<dbReference type="RefSeq" id="WP_147799261.1">
    <property type="nucleotide sequence ID" value="NZ_VPFL01000006.1"/>
</dbReference>
<dbReference type="InterPro" id="IPR012675">
    <property type="entry name" value="Beta-grasp_dom_sf"/>
</dbReference>
<dbReference type="InterPro" id="IPR016155">
    <property type="entry name" value="Mopterin_synth/thiamin_S_b"/>
</dbReference>
<protein>
    <submittedName>
        <fullName evidence="1">MoaD/ThiS family protein</fullName>
    </submittedName>
</protein>
<name>A0A5C7ELV8_9PROT</name>
<dbReference type="OrthoDB" id="9156098at2"/>
<comment type="caution">
    <text evidence="1">The sequence shown here is derived from an EMBL/GenBank/DDBJ whole genome shotgun (WGS) entry which is preliminary data.</text>
</comment>
<reference evidence="1 2" key="1">
    <citation type="submission" date="2019-08" db="EMBL/GenBank/DDBJ databases">
        <title>Pelomicrobium methylotrophicum gen. nov., sp. nov. a moderately thermophilic, facultatively anaerobic, lithoautotrophic and methylotrophic bacterium isolated from a terrestrial mud volcano.</title>
        <authorList>
            <person name="Slobodkina G.B."/>
            <person name="Merkel A.Y."/>
            <person name="Slobodkin A.I."/>
        </authorList>
    </citation>
    <scope>NUCLEOTIDE SEQUENCE [LARGE SCALE GENOMIC DNA]</scope>
    <source>
        <strain evidence="1 2">SM250</strain>
    </source>
</reference>
<dbReference type="InterPro" id="IPR054834">
    <property type="entry name" value="SAMP1_3"/>
</dbReference>
<dbReference type="SUPFAM" id="SSF54285">
    <property type="entry name" value="MoaD/ThiS"/>
    <property type="match status" value="1"/>
</dbReference>
<evidence type="ECO:0000313" key="2">
    <source>
        <dbReference type="Proteomes" id="UP000321201"/>
    </source>
</evidence>
<dbReference type="InParanoid" id="A0A5C7ELV8"/>
<dbReference type="Pfam" id="PF02597">
    <property type="entry name" value="ThiS"/>
    <property type="match status" value="1"/>
</dbReference>
<evidence type="ECO:0000313" key="1">
    <source>
        <dbReference type="EMBL" id="TXF12393.1"/>
    </source>
</evidence>
<dbReference type="InterPro" id="IPR052045">
    <property type="entry name" value="Sulfur_Carrier/Prot_Modifier"/>
</dbReference>
<dbReference type="PANTHER" id="PTHR38031">
    <property type="entry name" value="SULFUR CARRIER PROTEIN SLR0821-RELATED"/>
    <property type="match status" value="1"/>
</dbReference>
<dbReference type="AlphaFoldDB" id="A0A5C7ELV8"/>
<dbReference type="InterPro" id="IPR003749">
    <property type="entry name" value="ThiS/MoaD-like"/>
</dbReference>
<dbReference type="NCBIfam" id="TIGR01687">
    <property type="entry name" value="moaD_arch"/>
    <property type="match status" value="1"/>
</dbReference>
<keyword evidence="2" id="KW-1185">Reference proteome</keyword>
<gene>
    <name evidence="1" type="ORF">FR698_05910</name>
</gene>
<dbReference type="PANTHER" id="PTHR38031:SF1">
    <property type="entry name" value="SULFUR CARRIER PROTEIN CYSO"/>
    <property type="match status" value="1"/>
</dbReference>
<organism evidence="1 2">
    <name type="scientific">Pelomicrobium methylotrophicum</name>
    <dbReference type="NCBI Taxonomy" id="2602750"/>
    <lineage>
        <taxon>Bacteria</taxon>
        <taxon>Pseudomonadati</taxon>
        <taxon>Pseudomonadota</taxon>
        <taxon>Hydrogenophilia</taxon>
        <taxon>Hydrogenophilia incertae sedis</taxon>
        <taxon>Pelomicrobium</taxon>
    </lineage>
</organism>
<proteinExistence type="predicted"/>
<sequence>MSTVKIRIPMPLRTYTGGAEEVEVTAATVGEALQALGRRYEGLLPRVLGPDGELRQFVNVFVAGRNVRSLSGLATPIADGDVVSIVPAVAGGGRGARDRAPVQRGVG</sequence>